<keyword evidence="2" id="KW-1133">Transmembrane helix</keyword>
<feature type="transmembrane region" description="Helical" evidence="2">
    <location>
        <begin position="12"/>
        <end position="28"/>
    </location>
</feature>
<dbReference type="AlphaFoldDB" id="A0A5C5S540"/>
<evidence type="ECO:0000256" key="2">
    <source>
        <dbReference type="SAM" id="Phobius"/>
    </source>
</evidence>
<accession>A0A5C5S540</accession>
<reference evidence="3 4" key="1">
    <citation type="submission" date="2019-06" db="EMBL/GenBank/DDBJ databases">
        <title>Tsukamurella conjunctivitidis sp. nov., Tsukamurella assacharolytica sp. nov. and Tsukamurella sputae sp. nov. isolated from patients with conjunctivitis, bacteraemia (lymphoma) and respiratory infection (sputum) in Hong Kong.</title>
        <authorList>
            <person name="Teng J.L.L."/>
            <person name="Lee H.H."/>
            <person name="Fong J.Y.H."/>
            <person name="Fok K.M.N."/>
            <person name="Lau S.K.P."/>
            <person name="Woo P.C.Y."/>
        </authorList>
    </citation>
    <scope>NUCLEOTIDE SEQUENCE [LARGE SCALE GENOMIC DNA]</scope>
    <source>
        <strain evidence="3 4">HKU72</strain>
    </source>
</reference>
<evidence type="ECO:0000313" key="4">
    <source>
        <dbReference type="Proteomes" id="UP000319375"/>
    </source>
</evidence>
<feature type="coiled-coil region" evidence="1">
    <location>
        <begin position="62"/>
        <end position="96"/>
    </location>
</feature>
<comment type="caution">
    <text evidence="3">The sequence shown here is derived from an EMBL/GenBank/DDBJ whole genome shotgun (WGS) entry which is preliminary data.</text>
</comment>
<dbReference type="Proteomes" id="UP000319375">
    <property type="component" value="Unassembled WGS sequence"/>
</dbReference>
<evidence type="ECO:0000313" key="3">
    <source>
        <dbReference type="EMBL" id="TWS30194.1"/>
    </source>
</evidence>
<organism evidence="3 4">
    <name type="scientific">Tsukamurella conjunctivitidis</name>
    <dbReference type="NCBI Taxonomy" id="2592068"/>
    <lineage>
        <taxon>Bacteria</taxon>
        <taxon>Bacillati</taxon>
        <taxon>Actinomycetota</taxon>
        <taxon>Actinomycetes</taxon>
        <taxon>Mycobacteriales</taxon>
        <taxon>Tsukamurellaceae</taxon>
        <taxon>Tsukamurella</taxon>
    </lineage>
</organism>
<dbReference type="RefSeq" id="WP_146486221.1">
    <property type="nucleotide sequence ID" value="NZ_VIGX01000002.1"/>
</dbReference>
<gene>
    <name evidence="3" type="ORF">FK530_06700</name>
</gene>
<keyword evidence="2" id="KW-0472">Membrane</keyword>
<name>A0A5C5S540_9ACTN</name>
<keyword evidence="1" id="KW-0175">Coiled coil</keyword>
<sequence>MTADAPVGIPPLVWLVIFLLVGPPALLSKTAARAPGILGAAARWWHNREPATASYRVSQSEIKRLEEMYQAVHEDYEELTARLDRLEAELTAEKRLRWDAIGYIRVLIDSHRRHAPDAPIPEPPERLRDLV</sequence>
<proteinExistence type="predicted"/>
<protein>
    <submittedName>
        <fullName evidence="3">Uncharacterized protein</fullName>
    </submittedName>
</protein>
<dbReference type="OrthoDB" id="4774118at2"/>
<keyword evidence="4" id="KW-1185">Reference proteome</keyword>
<dbReference type="EMBL" id="VIGX01000002">
    <property type="protein sequence ID" value="TWS30194.1"/>
    <property type="molecule type" value="Genomic_DNA"/>
</dbReference>
<evidence type="ECO:0000256" key="1">
    <source>
        <dbReference type="SAM" id="Coils"/>
    </source>
</evidence>
<keyword evidence="2" id="KW-0812">Transmembrane</keyword>